<dbReference type="SUPFAM" id="SSF52467">
    <property type="entry name" value="DHS-like NAD/FAD-binding domain"/>
    <property type="match status" value="1"/>
</dbReference>
<gene>
    <name evidence="1" type="ORF">SAMN05192581_101463</name>
</gene>
<dbReference type="AlphaFoldDB" id="A0A1G6G4V7"/>
<dbReference type="InterPro" id="IPR029035">
    <property type="entry name" value="DHS-like_NAD/FAD-binding_dom"/>
</dbReference>
<dbReference type="Gene3D" id="3.40.50.1220">
    <property type="entry name" value="TPP-binding domain"/>
    <property type="match status" value="1"/>
</dbReference>
<dbReference type="EMBL" id="FMYE01000014">
    <property type="protein sequence ID" value="SDB76899.1"/>
    <property type="molecule type" value="Genomic_DNA"/>
</dbReference>
<organism evidence="1 2">
    <name type="scientific">Bacteroides ovatus</name>
    <dbReference type="NCBI Taxonomy" id="28116"/>
    <lineage>
        <taxon>Bacteria</taxon>
        <taxon>Pseudomonadati</taxon>
        <taxon>Bacteroidota</taxon>
        <taxon>Bacteroidia</taxon>
        <taxon>Bacteroidales</taxon>
        <taxon>Bacteroidaceae</taxon>
        <taxon>Bacteroides</taxon>
    </lineage>
</organism>
<proteinExistence type="predicted"/>
<sequence>MVDFKELINSIRKENITLFIGSGFSLKAGAPSAYSLVNAINNTLPEDEKIDGNDLDKVSEEYEQMHNRESLMKIIRDKMSFIPTDTSDHQKLTRIPHIHTIITTNYDTLLEDIYGQEKCYVVRNTQDLTNLSKDKVNIIKIHGDFQSEESILLTKQDYTNYFVKTKDSLLWKFVQAEILTKDILFIGYSLEDSNVFEIIKQVKKETNGQPRKFFLIAPGLKSYKVNRLAETKVKYYDAKAEDLFSPLFESLDKHIKQDYNKNKISFKTLSQYSRQHNLEAIGVEGEKKNSVSFNTIGQAEVNINLRIEKILAQKLMNNDPSIYKDTFHGSLVPGLKLPTKSLNNIEVLINGMTIGTNEDLSYLIISPTSETVSCSLKIKDTGFNEKIKFVRFNLGNQIVFKSKVQPFTIQFIFTIDYINKSISCTCNITLNETYQDNSDALKWIELPIALWGNKELIISLLPTMPLKFPNKIQYANNFNQVRRYYQNIRNIELWYDIEFDSYINFSPEHFELSELLVNAYKEKFFSIPNDDEEHTFEVEGDADKLRSNIELQDETCSLSMSYMQEEPKEFNGHLFTFKPKYIFASNCKILSVTQLSNNKIKVSVKLKKNCLYQIYTDNGISDISEMWNVALQSKTKI</sequence>
<name>A0A1G6G4V7_BACOV</name>
<dbReference type="RefSeq" id="WP_046151582.1">
    <property type="nucleotide sequence ID" value="NZ_FMYE01000014.1"/>
</dbReference>
<protein>
    <submittedName>
        <fullName evidence="1">SIR2-like domain-containing protein</fullName>
    </submittedName>
</protein>
<dbReference type="Proteomes" id="UP000183670">
    <property type="component" value="Unassembled WGS sequence"/>
</dbReference>
<reference evidence="1 2" key="1">
    <citation type="submission" date="2016-10" db="EMBL/GenBank/DDBJ databases">
        <authorList>
            <person name="de Groot N.N."/>
        </authorList>
    </citation>
    <scope>NUCLEOTIDE SEQUENCE [LARGE SCALE GENOMIC DNA]</scope>
    <source>
        <strain evidence="1 2">NLAE-zl-C500</strain>
    </source>
</reference>
<dbReference type="Pfam" id="PF13289">
    <property type="entry name" value="SIR2_2"/>
    <property type="match status" value="1"/>
</dbReference>
<evidence type="ECO:0000313" key="2">
    <source>
        <dbReference type="Proteomes" id="UP000183670"/>
    </source>
</evidence>
<accession>A0A1G6G4V7</accession>
<evidence type="ECO:0000313" key="1">
    <source>
        <dbReference type="EMBL" id="SDB76899.1"/>
    </source>
</evidence>